<accession>A0ABN8YUF6</accession>
<evidence type="ECO:0000313" key="1">
    <source>
        <dbReference type="EMBL" id="CAI9164666.1"/>
    </source>
</evidence>
<gene>
    <name evidence="1" type="ORF">MRATA1EN1_LOCUS13628</name>
</gene>
<proteinExistence type="predicted"/>
<organism evidence="1 2">
    <name type="scientific">Rangifer tarandus platyrhynchus</name>
    <name type="common">Svalbard reindeer</name>
    <dbReference type="NCBI Taxonomy" id="3082113"/>
    <lineage>
        <taxon>Eukaryota</taxon>
        <taxon>Metazoa</taxon>
        <taxon>Chordata</taxon>
        <taxon>Craniata</taxon>
        <taxon>Vertebrata</taxon>
        <taxon>Euteleostomi</taxon>
        <taxon>Mammalia</taxon>
        <taxon>Eutheria</taxon>
        <taxon>Laurasiatheria</taxon>
        <taxon>Artiodactyla</taxon>
        <taxon>Ruminantia</taxon>
        <taxon>Pecora</taxon>
        <taxon>Cervidae</taxon>
        <taxon>Odocoileinae</taxon>
        <taxon>Rangifer</taxon>
    </lineage>
</organism>
<protein>
    <submittedName>
        <fullName evidence="1">Uncharacterized protein</fullName>
    </submittedName>
</protein>
<dbReference type="Proteomes" id="UP001176941">
    <property type="component" value="Chromosome 23"/>
</dbReference>
<dbReference type="EMBL" id="OX459959">
    <property type="protein sequence ID" value="CAI9164666.1"/>
    <property type="molecule type" value="Genomic_DNA"/>
</dbReference>
<sequence length="78" mass="8849">MSLESRWQWVPIPGALYAGTLSQKKLSLPVYRAVLFTKPQVCQAILVKMLHMTHTSTLGLGWRRRDSPYSFVVCGVQD</sequence>
<evidence type="ECO:0000313" key="2">
    <source>
        <dbReference type="Proteomes" id="UP001176941"/>
    </source>
</evidence>
<name>A0ABN8YUF6_RANTA</name>
<reference evidence="1" key="1">
    <citation type="submission" date="2023-04" db="EMBL/GenBank/DDBJ databases">
        <authorList>
            <consortium name="ELIXIR-Norway"/>
        </authorList>
    </citation>
    <scope>NUCLEOTIDE SEQUENCE [LARGE SCALE GENOMIC DNA]</scope>
</reference>
<keyword evidence="2" id="KW-1185">Reference proteome</keyword>